<protein>
    <submittedName>
        <fullName evidence="1">Uncharacterized protein</fullName>
    </submittedName>
</protein>
<organism evidence="1">
    <name type="scientific">marine metagenome</name>
    <dbReference type="NCBI Taxonomy" id="408172"/>
    <lineage>
        <taxon>unclassified sequences</taxon>
        <taxon>metagenomes</taxon>
        <taxon>ecological metagenomes</taxon>
    </lineage>
</organism>
<name>A0A382GYT6_9ZZZZ</name>
<accession>A0A382GYT6</accession>
<evidence type="ECO:0000313" key="1">
    <source>
        <dbReference type="EMBL" id="SVB80190.1"/>
    </source>
</evidence>
<gene>
    <name evidence="1" type="ORF">METZ01_LOCUS233044</name>
</gene>
<proteinExistence type="predicted"/>
<dbReference type="AlphaFoldDB" id="A0A382GYT6"/>
<dbReference type="EMBL" id="UINC01058203">
    <property type="protein sequence ID" value="SVB80190.1"/>
    <property type="molecule type" value="Genomic_DNA"/>
</dbReference>
<sequence length="83" mass="9550">MFKSLGRPLCPLCSPFPVTGDKTTPHKKYRKNNPIQDIPVVLNFPTSKTFSKMCWVNYKFHYPGSKELTATALYSQNIERLDL</sequence>
<reference evidence="1" key="1">
    <citation type="submission" date="2018-05" db="EMBL/GenBank/DDBJ databases">
        <authorList>
            <person name="Lanie J.A."/>
            <person name="Ng W.-L."/>
            <person name="Kazmierczak K.M."/>
            <person name="Andrzejewski T.M."/>
            <person name="Davidsen T.M."/>
            <person name="Wayne K.J."/>
            <person name="Tettelin H."/>
            <person name="Glass J.I."/>
            <person name="Rusch D."/>
            <person name="Podicherti R."/>
            <person name="Tsui H.-C.T."/>
            <person name="Winkler M.E."/>
        </authorList>
    </citation>
    <scope>NUCLEOTIDE SEQUENCE</scope>
</reference>